<dbReference type="Pfam" id="PF00412">
    <property type="entry name" value="LIM"/>
    <property type="match status" value="1"/>
</dbReference>
<dbReference type="RefSeq" id="XP_003740506.1">
    <property type="nucleotide sequence ID" value="XM_003740458.2"/>
</dbReference>
<dbReference type="CDD" id="cd08368">
    <property type="entry name" value="LIM"/>
    <property type="match status" value="1"/>
</dbReference>
<dbReference type="Proteomes" id="UP000694867">
    <property type="component" value="Unplaced"/>
</dbReference>
<evidence type="ECO:0000259" key="6">
    <source>
        <dbReference type="PROSITE" id="PS50023"/>
    </source>
</evidence>
<dbReference type="InterPro" id="IPR001781">
    <property type="entry name" value="Znf_LIM"/>
</dbReference>
<evidence type="ECO:0000256" key="3">
    <source>
        <dbReference type="ARBA" id="ARBA00023038"/>
    </source>
</evidence>
<name>A0AAJ6QQI1_9ACAR</name>
<evidence type="ECO:0000256" key="1">
    <source>
        <dbReference type="ARBA" id="ARBA00022723"/>
    </source>
</evidence>
<keyword evidence="2 4" id="KW-0862">Zinc</keyword>
<dbReference type="GeneID" id="100908444"/>
<accession>A0AAJ6QQI1</accession>
<proteinExistence type="predicted"/>
<organism evidence="7 8">
    <name type="scientific">Galendromus occidentalis</name>
    <name type="common">western predatory mite</name>
    <dbReference type="NCBI Taxonomy" id="34638"/>
    <lineage>
        <taxon>Eukaryota</taxon>
        <taxon>Metazoa</taxon>
        <taxon>Ecdysozoa</taxon>
        <taxon>Arthropoda</taxon>
        <taxon>Chelicerata</taxon>
        <taxon>Arachnida</taxon>
        <taxon>Acari</taxon>
        <taxon>Parasitiformes</taxon>
        <taxon>Mesostigmata</taxon>
        <taxon>Gamasina</taxon>
        <taxon>Phytoseioidea</taxon>
        <taxon>Phytoseiidae</taxon>
        <taxon>Typhlodrominae</taxon>
        <taxon>Galendromus</taxon>
    </lineage>
</organism>
<dbReference type="GO" id="GO:0046872">
    <property type="term" value="F:metal ion binding"/>
    <property type="evidence" value="ECO:0007669"/>
    <property type="project" value="UniProtKB-KW"/>
</dbReference>
<feature type="domain" description="LIM zinc-binding" evidence="6">
    <location>
        <begin position="22"/>
        <end position="81"/>
    </location>
</feature>
<evidence type="ECO:0000313" key="7">
    <source>
        <dbReference type="Proteomes" id="UP000694867"/>
    </source>
</evidence>
<dbReference type="PROSITE" id="PS50023">
    <property type="entry name" value="LIM_DOMAIN_2"/>
    <property type="match status" value="1"/>
</dbReference>
<dbReference type="Gene3D" id="2.10.110.10">
    <property type="entry name" value="Cysteine Rich Protein"/>
    <property type="match status" value="1"/>
</dbReference>
<dbReference type="KEGG" id="goe:100908444"/>
<sequence>MTVKETLKFWESVNEDRSEQSNICQKCNTRVYRSEIRLRGRHLHKECFQCLGCRKLLNLATFTEVNNELFCSECYAECFSRRWRCSELIDTKRLSTQLQGVVMQGQHYRWLPSEASNRDSENSESTASFYSALSESSQLPSTFSRQLNDSVESACTVDESDEDPPKFDSFRRRSQTQTSFDRPVSNRPENPRNPNPHRLMRQSSRGRMIASEGVPEPSFKPSPHVYDRSKRGVDEEAEVTQVRLRATPARARAPGSPDCEEASREHRSSKIYSIRESSEDSEGTDSGESQPETSSSEGKSRITSIMRRIRITQPAVGTESDVSATGREAAASTVKPSQPSVARKGRYIRQSRFPSDHLFDIPVVPLPDPDR</sequence>
<keyword evidence="7" id="KW-1185">Reference proteome</keyword>
<evidence type="ECO:0000256" key="4">
    <source>
        <dbReference type="PROSITE-ProRule" id="PRU00125"/>
    </source>
</evidence>
<evidence type="ECO:0000256" key="5">
    <source>
        <dbReference type="SAM" id="MobiDB-lite"/>
    </source>
</evidence>
<dbReference type="SUPFAM" id="SSF57716">
    <property type="entry name" value="Glucocorticoid receptor-like (DNA-binding domain)"/>
    <property type="match status" value="1"/>
</dbReference>
<feature type="compositionally biased region" description="Basic and acidic residues" evidence="5">
    <location>
        <begin position="225"/>
        <end position="234"/>
    </location>
</feature>
<evidence type="ECO:0000256" key="2">
    <source>
        <dbReference type="ARBA" id="ARBA00022833"/>
    </source>
</evidence>
<protein>
    <submittedName>
        <fullName evidence="8">Uncharacterized protein LOC100908444</fullName>
    </submittedName>
</protein>
<keyword evidence="1 4" id="KW-0479">Metal-binding</keyword>
<feature type="compositionally biased region" description="Low complexity" evidence="5">
    <location>
        <begin position="243"/>
        <end position="254"/>
    </location>
</feature>
<gene>
    <name evidence="8" type="primary">LOC100908444</name>
</gene>
<feature type="region of interest" description="Disordered" evidence="5">
    <location>
        <begin position="154"/>
        <end position="343"/>
    </location>
</feature>
<evidence type="ECO:0000313" key="8">
    <source>
        <dbReference type="RefSeq" id="XP_003740506.1"/>
    </source>
</evidence>
<keyword evidence="3 4" id="KW-0440">LIM domain</keyword>
<dbReference type="SMART" id="SM00132">
    <property type="entry name" value="LIM"/>
    <property type="match status" value="1"/>
</dbReference>
<dbReference type="AlphaFoldDB" id="A0AAJ6QQI1"/>
<reference evidence="8" key="1">
    <citation type="submission" date="2025-08" db="UniProtKB">
        <authorList>
            <consortium name="RefSeq"/>
        </authorList>
    </citation>
    <scope>IDENTIFICATION</scope>
</reference>